<reference evidence="7 8" key="1">
    <citation type="submission" date="2017-03" db="EMBL/GenBank/DDBJ databases">
        <title>Widespread Adenine N6-methylation of Active Genes in Fungi.</title>
        <authorList>
            <consortium name="DOE Joint Genome Institute"/>
            <person name="Mondo S.J."/>
            <person name="Dannebaum R.O."/>
            <person name="Kuo R.C."/>
            <person name="Louie K.B."/>
            <person name="Bewick A.J."/>
            <person name="Labutti K."/>
            <person name="Haridas S."/>
            <person name="Kuo A."/>
            <person name="Salamov A."/>
            <person name="Ahrendt S.R."/>
            <person name="Lau R."/>
            <person name="Bowen B.P."/>
            <person name="Lipzen A."/>
            <person name="Sullivan W."/>
            <person name="Andreopoulos W.B."/>
            <person name="Clum A."/>
            <person name="Lindquist E."/>
            <person name="Daum C."/>
            <person name="Northen T.R."/>
            <person name="Ramamoorthy G."/>
            <person name="Schmitz R.J."/>
            <person name="Gryganskyi A."/>
            <person name="Culley D."/>
            <person name="Magnuson J."/>
            <person name="James T.Y."/>
            <person name="O'Malley M.A."/>
            <person name="Stajich J.E."/>
            <person name="Spatafora J.W."/>
            <person name="Visel A."/>
            <person name="Grigoriev I.V."/>
        </authorList>
    </citation>
    <scope>NUCLEOTIDE SEQUENCE [LARGE SCALE GENOMIC DNA]</scope>
    <source>
        <strain evidence="7 8">NRRL Y-17943</strain>
    </source>
</reference>
<keyword evidence="8" id="KW-1185">Reference proteome</keyword>
<dbReference type="OrthoDB" id="10266980at2759"/>
<dbReference type="Pfam" id="PF03798">
    <property type="entry name" value="TRAM_LAG1_CLN8"/>
    <property type="match status" value="1"/>
</dbReference>
<feature type="transmembrane region" description="Helical" evidence="5">
    <location>
        <begin position="142"/>
        <end position="164"/>
    </location>
</feature>
<feature type="transmembrane region" description="Helical" evidence="5">
    <location>
        <begin position="80"/>
        <end position="100"/>
    </location>
</feature>
<dbReference type="EMBL" id="NBSH01000012">
    <property type="protein sequence ID" value="ORX35089.1"/>
    <property type="molecule type" value="Genomic_DNA"/>
</dbReference>
<feature type="transmembrane region" description="Helical" evidence="5">
    <location>
        <begin position="39"/>
        <end position="60"/>
    </location>
</feature>
<dbReference type="PANTHER" id="PTHR13439">
    <property type="entry name" value="CT120 PROTEIN"/>
    <property type="match status" value="1"/>
</dbReference>
<dbReference type="Proteomes" id="UP000193218">
    <property type="component" value="Unassembled WGS sequence"/>
</dbReference>
<feature type="transmembrane region" description="Helical" evidence="5">
    <location>
        <begin position="112"/>
        <end position="130"/>
    </location>
</feature>
<evidence type="ECO:0000313" key="7">
    <source>
        <dbReference type="EMBL" id="ORX35089.1"/>
    </source>
</evidence>
<keyword evidence="2 5" id="KW-0812">Transmembrane</keyword>
<dbReference type="GO" id="GO:0016020">
    <property type="term" value="C:membrane"/>
    <property type="evidence" value="ECO:0007669"/>
    <property type="project" value="UniProtKB-SubCell"/>
</dbReference>
<evidence type="ECO:0000256" key="3">
    <source>
        <dbReference type="ARBA" id="ARBA00022989"/>
    </source>
</evidence>
<feature type="non-terminal residue" evidence="7">
    <location>
        <position position="250"/>
    </location>
</feature>
<feature type="transmembrane region" description="Helical" evidence="5">
    <location>
        <begin position="176"/>
        <end position="196"/>
    </location>
</feature>
<dbReference type="GeneID" id="33558479"/>
<organism evidence="7 8">
    <name type="scientific">Kockovaella imperatae</name>
    <dbReference type="NCBI Taxonomy" id="4999"/>
    <lineage>
        <taxon>Eukaryota</taxon>
        <taxon>Fungi</taxon>
        <taxon>Dikarya</taxon>
        <taxon>Basidiomycota</taxon>
        <taxon>Agaricomycotina</taxon>
        <taxon>Tremellomycetes</taxon>
        <taxon>Tremellales</taxon>
        <taxon>Cuniculitremaceae</taxon>
        <taxon>Kockovaella</taxon>
    </lineage>
</organism>
<accession>A0A1Y1UAN6</accession>
<gene>
    <name evidence="7" type="ORF">BD324DRAFT_633866</name>
</gene>
<evidence type="ECO:0000256" key="2">
    <source>
        <dbReference type="ARBA" id="ARBA00022692"/>
    </source>
</evidence>
<evidence type="ECO:0000256" key="4">
    <source>
        <dbReference type="ARBA" id="ARBA00023136"/>
    </source>
</evidence>
<dbReference type="RefSeq" id="XP_021869305.1">
    <property type="nucleotide sequence ID" value="XM_022016670.1"/>
</dbReference>
<dbReference type="GO" id="GO:0005783">
    <property type="term" value="C:endoplasmic reticulum"/>
    <property type="evidence" value="ECO:0007669"/>
    <property type="project" value="TreeGrafter"/>
</dbReference>
<dbReference type="GO" id="GO:0055088">
    <property type="term" value="P:lipid homeostasis"/>
    <property type="evidence" value="ECO:0007669"/>
    <property type="project" value="TreeGrafter"/>
</dbReference>
<evidence type="ECO:0000259" key="6">
    <source>
        <dbReference type="Pfam" id="PF03798"/>
    </source>
</evidence>
<comment type="caution">
    <text evidence="7">The sequence shown here is derived from an EMBL/GenBank/DDBJ whole genome shotgun (WGS) entry which is preliminary data.</text>
</comment>
<dbReference type="PANTHER" id="PTHR13439:SF0">
    <property type="entry name" value="TOPOISOMERASE I DAMAGE AFFECTED PROTEIN 4"/>
    <property type="match status" value="1"/>
</dbReference>
<keyword evidence="3 5" id="KW-1133">Transmembrane helix</keyword>
<sequence length="250" mass="28587">MAPIACSRYVVAAACLEYLAQQSLPRILRNTKAGTDRDILLLTNRIVGGLHSLLIGFAAWRETSKDHWKQDDLIKTNSELGNVIIALELGFLLQDTLFLIQHRKAWSNRSSLRRILLHHLAYGFLSAWWLRAIEKKYSKGGAYFVISFLMMNLSNPPRYIMWCVRKYMQGSDIKQQLLTLTHLVSLLIYAWTRLGVPFRLIHVYGQRKGLSTYEAFSSLPFVCRSTTSVIALVSLSQLLQLSSRWPRSNG</sequence>
<evidence type="ECO:0000313" key="8">
    <source>
        <dbReference type="Proteomes" id="UP000193218"/>
    </source>
</evidence>
<comment type="subcellular location">
    <subcellularLocation>
        <location evidence="1">Membrane</location>
        <topology evidence="1">Multi-pass membrane protein</topology>
    </subcellularLocation>
</comment>
<evidence type="ECO:0000256" key="1">
    <source>
        <dbReference type="ARBA" id="ARBA00004141"/>
    </source>
</evidence>
<feature type="domain" description="TLC" evidence="6">
    <location>
        <begin position="45"/>
        <end position="230"/>
    </location>
</feature>
<evidence type="ECO:0000256" key="5">
    <source>
        <dbReference type="SAM" id="Phobius"/>
    </source>
</evidence>
<protein>
    <recommendedName>
        <fullName evidence="6">TLC domain-containing protein</fullName>
    </recommendedName>
</protein>
<dbReference type="InterPro" id="IPR050846">
    <property type="entry name" value="TLCD"/>
</dbReference>
<proteinExistence type="predicted"/>
<dbReference type="InterPro" id="IPR006634">
    <property type="entry name" value="TLC-dom"/>
</dbReference>
<keyword evidence="4 5" id="KW-0472">Membrane</keyword>
<dbReference type="AlphaFoldDB" id="A0A1Y1UAN6"/>
<dbReference type="InParanoid" id="A0A1Y1UAN6"/>
<name>A0A1Y1UAN6_9TREE</name>